<reference evidence="1 2" key="1">
    <citation type="submission" date="2020-04" db="EMBL/GenBank/DDBJ databases">
        <authorList>
            <person name="De Canck E."/>
        </authorList>
    </citation>
    <scope>NUCLEOTIDE SEQUENCE [LARGE SCALE GENOMIC DNA]</scope>
    <source>
        <strain evidence="1 2">LMG 28614</strain>
    </source>
</reference>
<keyword evidence="2" id="KW-1185">Reference proteome</keyword>
<dbReference type="RefSeq" id="WP_246279189.1">
    <property type="nucleotide sequence ID" value="NZ_CADIKK010000026.1"/>
</dbReference>
<accession>A0A6S7BI65</accession>
<evidence type="ECO:0000313" key="2">
    <source>
        <dbReference type="Proteomes" id="UP000494365"/>
    </source>
</evidence>
<protein>
    <submittedName>
        <fullName evidence="1">Uncharacterized protein</fullName>
    </submittedName>
</protein>
<sequence length="82" mass="9116">MTATFAAPFVSSGLYTDSGECWSNPRACLPDLGHPVPNDVMRAQAQRYRAVFDLFEYEPTIKAVTFWGLGHPCLTARKSPPR</sequence>
<dbReference type="Proteomes" id="UP000494365">
    <property type="component" value="Unassembled WGS sequence"/>
</dbReference>
<name>A0A6S7BI65_9BURK</name>
<evidence type="ECO:0000313" key="1">
    <source>
        <dbReference type="EMBL" id="CAB3799666.1"/>
    </source>
</evidence>
<dbReference type="EMBL" id="CADIKK010000026">
    <property type="protein sequence ID" value="CAB3799666.1"/>
    <property type="molecule type" value="Genomic_DNA"/>
</dbReference>
<organism evidence="1 2">
    <name type="scientific">Paraburkholderia ultramafica</name>
    <dbReference type="NCBI Taxonomy" id="1544867"/>
    <lineage>
        <taxon>Bacteria</taxon>
        <taxon>Pseudomonadati</taxon>
        <taxon>Pseudomonadota</taxon>
        <taxon>Betaproteobacteria</taxon>
        <taxon>Burkholderiales</taxon>
        <taxon>Burkholderiaceae</taxon>
        <taxon>Paraburkholderia</taxon>
    </lineage>
</organism>
<dbReference type="AlphaFoldDB" id="A0A6S7BI65"/>
<proteinExistence type="predicted"/>
<gene>
    <name evidence="1" type="ORF">LMG28614_05020</name>
</gene>